<dbReference type="EMBL" id="CP004373">
    <property type="protein sequence ID" value="AHK72098.1"/>
    <property type="molecule type" value="Genomic_DNA"/>
</dbReference>
<dbReference type="PANTHER" id="PTHR43297:SF2">
    <property type="entry name" value="DIPEPTIDE TRANSPORT ATP-BINDING PROTEIN DPPD"/>
    <property type="match status" value="1"/>
</dbReference>
<dbReference type="SUPFAM" id="SSF52540">
    <property type="entry name" value="P-loop containing nucleoside triphosphate hydrolases"/>
    <property type="match status" value="1"/>
</dbReference>
<dbReference type="AlphaFoldDB" id="A0A067Z6D4"/>
<dbReference type="SMART" id="SM00382">
    <property type="entry name" value="AAA"/>
    <property type="match status" value="1"/>
</dbReference>
<feature type="domain" description="ABC transporter" evidence="8">
    <location>
        <begin position="5"/>
        <end position="250"/>
    </location>
</feature>
<dbReference type="InterPro" id="IPR017871">
    <property type="entry name" value="ABC_transporter-like_CS"/>
</dbReference>
<dbReference type="Proteomes" id="UP000031656">
    <property type="component" value="Chromosome"/>
</dbReference>
<dbReference type="PANTHER" id="PTHR43297">
    <property type="entry name" value="OLIGOPEPTIDE TRANSPORT ATP-BINDING PROTEIN APPD"/>
    <property type="match status" value="1"/>
</dbReference>
<comment type="subcellular location">
    <subcellularLocation>
        <location evidence="1">Cell inner membrane</location>
        <topology evidence="1">Peripheral membrane protein</topology>
    </subcellularLocation>
</comment>
<dbReference type="CDD" id="cd03257">
    <property type="entry name" value="ABC_NikE_OppD_transporters"/>
    <property type="match status" value="1"/>
</dbReference>
<dbReference type="InterPro" id="IPR003439">
    <property type="entry name" value="ABC_transporter-like_ATP-bd"/>
</dbReference>
<gene>
    <name evidence="9" type="ORF">GLS_c22270</name>
</gene>
<dbReference type="PROSITE" id="PS50893">
    <property type="entry name" value="ABC_TRANSPORTER_2"/>
    <property type="match status" value="1"/>
</dbReference>
<keyword evidence="6 9" id="KW-0067">ATP-binding</keyword>
<evidence type="ECO:0000256" key="3">
    <source>
        <dbReference type="ARBA" id="ARBA00022448"/>
    </source>
</evidence>
<dbReference type="RefSeq" id="WP_041112290.1">
    <property type="nucleotide sequence ID" value="NZ_CP004373.1"/>
</dbReference>
<evidence type="ECO:0000256" key="7">
    <source>
        <dbReference type="ARBA" id="ARBA00023136"/>
    </source>
</evidence>
<dbReference type="Pfam" id="PF00005">
    <property type="entry name" value="ABC_tran"/>
    <property type="match status" value="1"/>
</dbReference>
<evidence type="ECO:0000313" key="10">
    <source>
        <dbReference type="Proteomes" id="UP000031656"/>
    </source>
</evidence>
<organism evidence="9 10">
    <name type="scientific">Gluconobacter oxydans DSM 3504</name>
    <dbReference type="NCBI Taxonomy" id="1288313"/>
    <lineage>
        <taxon>Bacteria</taxon>
        <taxon>Pseudomonadati</taxon>
        <taxon>Pseudomonadota</taxon>
        <taxon>Alphaproteobacteria</taxon>
        <taxon>Acetobacterales</taxon>
        <taxon>Acetobacteraceae</taxon>
        <taxon>Gluconobacter</taxon>
    </lineage>
</organism>
<dbReference type="KEGG" id="goy:GLS_c22270"/>
<proteinExistence type="inferred from homology"/>
<evidence type="ECO:0000256" key="4">
    <source>
        <dbReference type="ARBA" id="ARBA00022475"/>
    </source>
</evidence>
<dbReference type="InterPro" id="IPR003593">
    <property type="entry name" value="AAA+_ATPase"/>
</dbReference>
<evidence type="ECO:0000256" key="2">
    <source>
        <dbReference type="ARBA" id="ARBA00005417"/>
    </source>
</evidence>
<evidence type="ECO:0000313" key="9">
    <source>
        <dbReference type="EMBL" id="AHK72098.1"/>
    </source>
</evidence>
<dbReference type="GO" id="GO:0005524">
    <property type="term" value="F:ATP binding"/>
    <property type="evidence" value="ECO:0007669"/>
    <property type="project" value="UniProtKB-KW"/>
</dbReference>
<dbReference type="GO" id="GO:0016887">
    <property type="term" value="F:ATP hydrolysis activity"/>
    <property type="evidence" value="ECO:0007669"/>
    <property type="project" value="InterPro"/>
</dbReference>
<evidence type="ECO:0000256" key="5">
    <source>
        <dbReference type="ARBA" id="ARBA00022741"/>
    </source>
</evidence>
<keyword evidence="7" id="KW-0472">Membrane</keyword>
<evidence type="ECO:0000256" key="6">
    <source>
        <dbReference type="ARBA" id="ARBA00022840"/>
    </source>
</evidence>
<sequence length="272" mass="29775">MSSLLHVRNWSVQSPDRPILHEVSFTLEPGQILAVTGESGSGKSTLALSLMGLLHPGFQAHGSIRLEETELSTLSEQDWCQIRGKRLGMVFQEPMTALNPTRRIGTQIGDTFRLHTTLSRREIGTETRTLMEQVGLSEAGVNERAYPHQLSGGQRQRVLLAIALACQPELLIADEFTTALDARTQAAMMALVTRRCETQGMAVLMISHDLGLVRRYADHVLIMKDGACVEQGATTSVFDAPRHPYTQVLLAMSLHGAARTPLTPLPVFTAPS</sequence>
<dbReference type="Gene3D" id="3.40.50.300">
    <property type="entry name" value="P-loop containing nucleotide triphosphate hydrolases"/>
    <property type="match status" value="1"/>
</dbReference>
<dbReference type="GeneID" id="56906453"/>
<dbReference type="HOGENOM" id="CLU_000604_1_23_5"/>
<name>A0A067Z6D4_GLUOY</name>
<dbReference type="InterPro" id="IPR050388">
    <property type="entry name" value="ABC_Ni/Peptide_Import"/>
</dbReference>
<keyword evidence="3" id="KW-0813">Transport</keyword>
<keyword evidence="5" id="KW-0547">Nucleotide-binding</keyword>
<reference evidence="9 10" key="1">
    <citation type="journal article" date="2015" name="Appl. Microbiol. Biotechnol.">
        <title>The consequence of an additional NADH dehydrogenase paralog on the growth of Gluconobacter oxydans DSM3504.</title>
        <authorList>
            <person name="Kostner D."/>
            <person name="Luchterhand B."/>
            <person name="Junker A."/>
            <person name="Volland S."/>
            <person name="Daniel R."/>
            <person name="Buchs J."/>
            <person name="Liebl W."/>
            <person name="Ehrenreich A."/>
        </authorList>
    </citation>
    <scope>NUCLEOTIDE SEQUENCE [LARGE SCALE GENOMIC DNA]</scope>
    <source>
        <strain evidence="9">DSM 3504</strain>
    </source>
</reference>
<evidence type="ECO:0000256" key="1">
    <source>
        <dbReference type="ARBA" id="ARBA00004417"/>
    </source>
</evidence>
<dbReference type="InterPro" id="IPR027417">
    <property type="entry name" value="P-loop_NTPase"/>
</dbReference>
<accession>A0A067Z6D4</accession>
<dbReference type="PROSITE" id="PS00211">
    <property type="entry name" value="ABC_TRANSPORTER_1"/>
    <property type="match status" value="1"/>
</dbReference>
<protein>
    <submittedName>
        <fullName evidence="9">Putative peptide/nickel ABC transporter ATP-binding protein</fullName>
    </submittedName>
</protein>
<keyword evidence="4" id="KW-1003">Cell membrane</keyword>
<evidence type="ECO:0000259" key="8">
    <source>
        <dbReference type="PROSITE" id="PS50893"/>
    </source>
</evidence>
<comment type="similarity">
    <text evidence="2">Belongs to the ABC transporter superfamily.</text>
</comment>
<dbReference type="GO" id="GO:0005886">
    <property type="term" value="C:plasma membrane"/>
    <property type="evidence" value="ECO:0007669"/>
    <property type="project" value="UniProtKB-SubCell"/>
</dbReference>